<name>A0A4Z0PQ80_9BACT</name>
<dbReference type="InterPro" id="IPR011990">
    <property type="entry name" value="TPR-like_helical_dom_sf"/>
</dbReference>
<keyword evidence="2" id="KW-0449">Lipoprotein</keyword>
<dbReference type="Pfam" id="PF12771">
    <property type="entry name" value="SusD-like_2"/>
    <property type="match status" value="1"/>
</dbReference>
<dbReference type="Proteomes" id="UP000297739">
    <property type="component" value="Unassembled WGS sequence"/>
</dbReference>
<feature type="region of interest" description="Disordered" evidence="1">
    <location>
        <begin position="467"/>
        <end position="491"/>
    </location>
</feature>
<evidence type="ECO:0000313" key="2">
    <source>
        <dbReference type="EMBL" id="TGE19251.1"/>
    </source>
</evidence>
<dbReference type="Gene3D" id="1.25.40.390">
    <property type="match status" value="1"/>
</dbReference>
<comment type="caution">
    <text evidence="2">The sequence shown here is derived from an EMBL/GenBank/DDBJ whole genome shotgun (WGS) entry which is preliminary data.</text>
</comment>
<accession>A0A4Z0PQ80</accession>
<organism evidence="2 3">
    <name type="scientific">Hymenobacter elongatus</name>
    <dbReference type="NCBI Taxonomy" id="877208"/>
    <lineage>
        <taxon>Bacteria</taxon>
        <taxon>Pseudomonadati</taxon>
        <taxon>Bacteroidota</taxon>
        <taxon>Cytophagia</taxon>
        <taxon>Cytophagales</taxon>
        <taxon>Hymenobacteraceae</taxon>
        <taxon>Hymenobacter</taxon>
    </lineage>
</organism>
<protein>
    <submittedName>
        <fullName evidence="2">SusD/RagB family nutrient-binding outer membrane lipoprotein</fullName>
    </submittedName>
</protein>
<dbReference type="PROSITE" id="PS51257">
    <property type="entry name" value="PROKAR_LIPOPROTEIN"/>
    <property type="match status" value="1"/>
</dbReference>
<dbReference type="SUPFAM" id="SSF48452">
    <property type="entry name" value="TPR-like"/>
    <property type="match status" value="1"/>
</dbReference>
<proteinExistence type="predicted"/>
<gene>
    <name evidence="2" type="ORF">E5J99_03145</name>
</gene>
<dbReference type="EMBL" id="SRLD01000004">
    <property type="protein sequence ID" value="TGE19251.1"/>
    <property type="molecule type" value="Genomic_DNA"/>
</dbReference>
<reference evidence="2 3" key="1">
    <citation type="submission" date="2019-04" db="EMBL/GenBank/DDBJ databases">
        <authorList>
            <person name="Feng G."/>
            <person name="Zhang J."/>
            <person name="Zhu H."/>
        </authorList>
    </citation>
    <scope>NUCLEOTIDE SEQUENCE [LARGE SCALE GENOMIC DNA]</scope>
    <source>
        <strain evidence="2 3">JCM 17223</strain>
    </source>
</reference>
<feature type="compositionally biased region" description="Polar residues" evidence="1">
    <location>
        <begin position="470"/>
        <end position="483"/>
    </location>
</feature>
<dbReference type="RefSeq" id="WP_135496262.1">
    <property type="nucleotide sequence ID" value="NZ_SRLD01000004.1"/>
</dbReference>
<keyword evidence="3" id="KW-1185">Reference proteome</keyword>
<sequence>MKTFRFAKYVVLTGAIGLLGSCDSFLDVNVNPNAVVVAPAGSVMVAAQTQLGFLMGSDLHRFTSLIAQQFAGHGGLGIQTVVFDRGIITGTDVNNLFRTTIYAAALADMQQLIVSTQETSPVYAGIAKIMQGFLFSVTIDSFGDVPVSEALKFATNGRPVYDKSEDGYKFAIGLIDAGIEDIKKASALKPGVDDLIYGGDLAKWERFANTLKLRMYLHYFPKLSQNSNADFATLLAKGPTTFMSGLGDNFQLRFENTVGKTNSIDQFERARPNTFYPSTSLVGIMNTKADPRRPFFFTDVAVAPATGVYIGAGNGTGVGAPTPNAFSRMHTYLRGARTGTGLDDYAGNTPIRMLTFAEYQFILAEYYVRTGNLALAQTAFNAGINASMTMAGVTAAAADVYVKARPALTADNGIQQIIEEKFVANYGVAVEPWTDYRRTGFPVLTVPANGQSTSILRILPYSDADRAANPANTPARTDLTTPSVFWDPGKK</sequence>
<dbReference type="AlphaFoldDB" id="A0A4Z0PQ80"/>
<dbReference type="OrthoDB" id="622163at2"/>
<evidence type="ECO:0000313" key="3">
    <source>
        <dbReference type="Proteomes" id="UP000297739"/>
    </source>
</evidence>
<dbReference type="InterPro" id="IPR041662">
    <property type="entry name" value="SusD-like_2"/>
</dbReference>
<evidence type="ECO:0000256" key="1">
    <source>
        <dbReference type="SAM" id="MobiDB-lite"/>
    </source>
</evidence>